<dbReference type="InterPro" id="IPR009721">
    <property type="entry name" value="O-acyltransferase_WSD1_C"/>
</dbReference>
<keyword evidence="13" id="KW-1185">Reference proteome</keyword>
<evidence type="ECO:0000313" key="13">
    <source>
        <dbReference type="Proteomes" id="UP000332933"/>
    </source>
</evidence>
<evidence type="ECO:0000313" key="11">
    <source>
        <dbReference type="EMBL" id="KAF0700984.1"/>
    </source>
</evidence>
<dbReference type="OrthoDB" id="619536at2759"/>
<dbReference type="GO" id="GO:0019432">
    <property type="term" value="P:triglyceride biosynthetic process"/>
    <property type="evidence" value="ECO:0007669"/>
    <property type="project" value="UniProtKB-UniPathway"/>
</dbReference>
<dbReference type="GO" id="GO:0004144">
    <property type="term" value="F:diacylglycerol O-acyltransferase activity"/>
    <property type="evidence" value="ECO:0007669"/>
    <property type="project" value="UniProtKB-EC"/>
</dbReference>
<dbReference type="InterPro" id="IPR004255">
    <property type="entry name" value="O-acyltransferase_WSD1_N"/>
</dbReference>
<evidence type="ECO:0000256" key="3">
    <source>
        <dbReference type="ARBA" id="ARBA00022679"/>
    </source>
</evidence>
<protein>
    <submittedName>
        <fullName evidence="12">Aste57867_8430 protein</fullName>
    </submittedName>
</protein>
<dbReference type="Pfam" id="PF06974">
    <property type="entry name" value="WS_DGAT_C"/>
    <property type="match status" value="1"/>
</dbReference>
<reference evidence="11" key="2">
    <citation type="submission" date="2019-06" db="EMBL/GenBank/DDBJ databases">
        <title>Genomics analysis of Aphanomyces spp. identifies a new class of oomycete effector associated with host adaptation.</title>
        <authorList>
            <person name="Gaulin E."/>
        </authorList>
    </citation>
    <scope>NUCLEOTIDE SEQUENCE</scope>
    <source>
        <strain evidence="11">CBS 578.67</strain>
    </source>
</reference>
<feature type="transmembrane region" description="Helical" evidence="8">
    <location>
        <begin position="20"/>
        <end position="39"/>
    </location>
</feature>
<evidence type="ECO:0000259" key="9">
    <source>
        <dbReference type="Pfam" id="PF03007"/>
    </source>
</evidence>
<comment type="pathway">
    <text evidence="1">Glycerolipid metabolism; triacylglycerol biosynthesis.</text>
</comment>
<accession>A0A485KK97</accession>
<keyword evidence="8" id="KW-1133">Transmembrane helix</keyword>
<dbReference type="InterPro" id="IPR023213">
    <property type="entry name" value="CAT-like_dom_sf"/>
</dbReference>
<feature type="domain" description="O-acyltransferase WSD1-like N-terminal" evidence="9">
    <location>
        <begin position="111"/>
        <end position="201"/>
    </location>
</feature>
<comment type="pathway">
    <text evidence="2">Lipid metabolism.</text>
</comment>
<dbReference type="PANTHER" id="PTHR31650:SF1">
    <property type="entry name" value="WAX ESTER SYNTHASE_DIACYLGLYCEROL ACYLTRANSFERASE 4-RELATED"/>
    <property type="match status" value="1"/>
</dbReference>
<organism evidence="12 13">
    <name type="scientific">Aphanomyces stellatus</name>
    <dbReference type="NCBI Taxonomy" id="120398"/>
    <lineage>
        <taxon>Eukaryota</taxon>
        <taxon>Sar</taxon>
        <taxon>Stramenopiles</taxon>
        <taxon>Oomycota</taxon>
        <taxon>Saprolegniomycetes</taxon>
        <taxon>Saprolegniales</taxon>
        <taxon>Verrucalvaceae</taxon>
        <taxon>Aphanomyces</taxon>
    </lineage>
</organism>
<comment type="catalytic activity">
    <reaction evidence="6">
        <text>a long chain fatty alcohol + a fatty acyl-CoA = a long-chain alcohol wax ester + CoA</text>
        <dbReference type="Rhea" id="RHEA:38443"/>
        <dbReference type="ChEBI" id="CHEBI:17135"/>
        <dbReference type="ChEBI" id="CHEBI:57287"/>
        <dbReference type="ChEBI" id="CHEBI:77636"/>
        <dbReference type="ChEBI" id="CHEBI:235323"/>
        <dbReference type="EC" id="2.3.1.75"/>
    </reaction>
</comment>
<gene>
    <name evidence="12" type="primary">Aste57867_8430</name>
    <name evidence="11" type="ORF">As57867_008398</name>
    <name evidence="12" type="ORF">ASTE57867_8430</name>
</gene>
<dbReference type="PANTHER" id="PTHR31650">
    <property type="entry name" value="O-ACYLTRANSFERASE (WSD1-LIKE) FAMILY PROTEIN"/>
    <property type="match status" value="1"/>
</dbReference>
<dbReference type="Gene3D" id="3.30.559.10">
    <property type="entry name" value="Chloramphenicol acetyltransferase-like domain"/>
    <property type="match status" value="1"/>
</dbReference>
<dbReference type="EMBL" id="CAADRA010005124">
    <property type="protein sequence ID" value="VFT85316.1"/>
    <property type="molecule type" value="Genomic_DNA"/>
</dbReference>
<evidence type="ECO:0000256" key="6">
    <source>
        <dbReference type="ARBA" id="ARBA00047604"/>
    </source>
</evidence>
<dbReference type="EMBL" id="VJMH01005103">
    <property type="protein sequence ID" value="KAF0700984.1"/>
    <property type="molecule type" value="Genomic_DNA"/>
</dbReference>
<sequence>MDASLAFTEGFTAASTSPWTLPVTFLMALSVFLSFFFNFSDPVQPAGRRLKRRMTSTGLTTLLTETDSNRSILFTLTVLDKIVTVDEFAAHLREIMTGDFWVRFRSTVVDKSFVLVDDFNVADHIHFHALAADETAHSVAESLYNAPLDATKPLWAAHLVHEAGQTHVMWRIHHCLGDGQSMSMVFLKVCDNGNDVLAAAAAVPEPKPPKMTPIQTLLLFLWSLAIYLYKVARMFTLNESTQYYKQPGHTSKHLSYSLALTVDETKAVGKQIKASINDVMLSCVAGGLNKLLPADEPRHAGMFLRAAIPINMRPSNDKFLTTSNMFSSLMVELPIGETDGVKRTRRVVRAMNEAKFSLEKVFTLALTKFMSHLPDALMVLMAHRFTTRVSVAITNVRGPGMELTMAGAKVVQSFGFIPPPPSVNVGIAITSIGNTLGLTVATDKSIDATKLMAAIETEFAVLKASLQQK</sequence>
<dbReference type="GO" id="GO:0047196">
    <property type="term" value="F:long-chain-alcohol O-fatty-acyltransferase activity"/>
    <property type="evidence" value="ECO:0007669"/>
    <property type="project" value="UniProtKB-EC"/>
</dbReference>
<dbReference type="InterPro" id="IPR045034">
    <property type="entry name" value="O-acyltransferase_WSD1-like"/>
</dbReference>
<evidence type="ECO:0000256" key="1">
    <source>
        <dbReference type="ARBA" id="ARBA00004771"/>
    </source>
</evidence>
<keyword evidence="3" id="KW-0808">Transferase</keyword>
<dbReference type="Proteomes" id="UP000332933">
    <property type="component" value="Unassembled WGS sequence"/>
</dbReference>
<evidence type="ECO:0000259" key="10">
    <source>
        <dbReference type="Pfam" id="PF06974"/>
    </source>
</evidence>
<feature type="domain" description="O-acyltransferase WSD1 C-terminal" evidence="10">
    <location>
        <begin position="323"/>
        <end position="462"/>
    </location>
</feature>
<keyword evidence="8" id="KW-0812">Transmembrane</keyword>
<dbReference type="AlphaFoldDB" id="A0A485KK97"/>
<reference evidence="12 13" key="1">
    <citation type="submission" date="2019-03" db="EMBL/GenBank/DDBJ databases">
        <authorList>
            <person name="Gaulin E."/>
            <person name="Dumas B."/>
        </authorList>
    </citation>
    <scope>NUCLEOTIDE SEQUENCE [LARGE SCALE GENOMIC DNA]</scope>
    <source>
        <strain evidence="12">CBS 568.67</strain>
    </source>
</reference>
<evidence type="ECO:0000256" key="4">
    <source>
        <dbReference type="ARBA" id="ARBA00023315"/>
    </source>
</evidence>
<evidence type="ECO:0000256" key="5">
    <source>
        <dbReference type="ARBA" id="ARBA00024360"/>
    </source>
</evidence>
<evidence type="ECO:0000313" key="12">
    <source>
        <dbReference type="EMBL" id="VFT85316.1"/>
    </source>
</evidence>
<evidence type="ECO:0000256" key="7">
    <source>
        <dbReference type="ARBA" id="ARBA00048109"/>
    </source>
</evidence>
<keyword evidence="4" id="KW-0012">Acyltransferase</keyword>
<keyword evidence="8" id="KW-0472">Membrane</keyword>
<name>A0A485KK97_9STRA</name>
<comment type="catalytic activity">
    <reaction evidence="7">
        <text>an acyl-CoA + a 1,2-diacyl-sn-glycerol = a triacyl-sn-glycerol + CoA</text>
        <dbReference type="Rhea" id="RHEA:10868"/>
        <dbReference type="ChEBI" id="CHEBI:17815"/>
        <dbReference type="ChEBI" id="CHEBI:57287"/>
        <dbReference type="ChEBI" id="CHEBI:58342"/>
        <dbReference type="ChEBI" id="CHEBI:64615"/>
        <dbReference type="EC" id="2.3.1.20"/>
    </reaction>
</comment>
<evidence type="ECO:0000256" key="8">
    <source>
        <dbReference type="SAM" id="Phobius"/>
    </source>
</evidence>
<proteinExistence type="inferred from homology"/>
<dbReference type="SUPFAM" id="SSF52777">
    <property type="entry name" value="CoA-dependent acyltransferases"/>
    <property type="match status" value="1"/>
</dbReference>
<dbReference type="GO" id="GO:0005886">
    <property type="term" value="C:plasma membrane"/>
    <property type="evidence" value="ECO:0007669"/>
    <property type="project" value="TreeGrafter"/>
</dbReference>
<dbReference type="Pfam" id="PF03007">
    <property type="entry name" value="WS_DGAT_cat"/>
    <property type="match status" value="1"/>
</dbReference>
<dbReference type="UniPathway" id="UPA00282"/>
<feature type="transmembrane region" description="Helical" evidence="8">
    <location>
        <begin position="217"/>
        <end position="235"/>
    </location>
</feature>
<evidence type="ECO:0000256" key="2">
    <source>
        <dbReference type="ARBA" id="ARBA00005189"/>
    </source>
</evidence>
<comment type="similarity">
    <text evidence="5">In the N-terminal section; belongs to the long-chain O-acyltransferase family.</text>
</comment>